<dbReference type="EMBL" id="CAJVCH010555840">
    <property type="protein sequence ID" value="CAG7830439.1"/>
    <property type="molecule type" value="Genomic_DNA"/>
</dbReference>
<accession>A0A8J2LCN0</accession>
<comment type="caution">
    <text evidence="1">The sequence shown here is derived from an EMBL/GenBank/DDBJ whole genome shotgun (WGS) entry which is preliminary data.</text>
</comment>
<dbReference type="AlphaFoldDB" id="A0A8J2LCN0"/>
<name>A0A8J2LCN0_9HEXA</name>
<gene>
    <name evidence="1" type="ORF">AFUS01_LOCUS40240</name>
</gene>
<dbReference type="Proteomes" id="UP000708208">
    <property type="component" value="Unassembled WGS sequence"/>
</dbReference>
<evidence type="ECO:0000313" key="1">
    <source>
        <dbReference type="EMBL" id="CAG7830439.1"/>
    </source>
</evidence>
<organism evidence="1 2">
    <name type="scientific">Allacma fusca</name>
    <dbReference type="NCBI Taxonomy" id="39272"/>
    <lineage>
        <taxon>Eukaryota</taxon>
        <taxon>Metazoa</taxon>
        <taxon>Ecdysozoa</taxon>
        <taxon>Arthropoda</taxon>
        <taxon>Hexapoda</taxon>
        <taxon>Collembola</taxon>
        <taxon>Symphypleona</taxon>
        <taxon>Sminthuridae</taxon>
        <taxon>Allacma</taxon>
    </lineage>
</organism>
<protein>
    <submittedName>
        <fullName evidence="1">Uncharacterized protein</fullName>
    </submittedName>
</protein>
<sequence>MRSKRSKNAAGNSESNYDLKDKLLKEILPLMKAAKVDKTLSTSDRNKRARDKAATGNTKGCNVIHGFKGFSTIQLSNDPDEGVLVKCLDSILERRLTLEEKNVCLK</sequence>
<proteinExistence type="predicted"/>
<keyword evidence="2" id="KW-1185">Reference proteome</keyword>
<evidence type="ECO:0000313" key="2">
    <source>
        <dbReference type="Proteomes" id="UP000708208"/>
    </source>
</evidence>
<reference evidence="1" key="1">
    <citation type="submission" date="2021-06" db="EMBL/GenBank/DDBJ databases">
        <authorList>
            <person name="Hodson N. C."/>
            <person name="Mongue J. A."/>
            <person name="Jaron S. K."/>
        </authorList>
    </citation>
    <scope>NUCLEOTIDE SEQUENCE</scope>
</reference>